<protein>
    <submittedName>
        <fullName evidence="3">Uncharacterized protein</fullName>
    </submittedName>
</protein>
<feature type="region of interest" description="Disordered" evidence="1">
    <location>
        <begin position="278"/>
        <end position="344"/>
    </location>
</feature>
<keyword evidence="4" id="KW-1185">Reference proteome</keyword>
<feature type="transmembrane region" description="Helical" evidence="2">
    <location>
        <begin position="350"/>
        <end position="369"/>
    </location>
</feature>
<keyword evidence="2" id="KW-0812">Transmembrane</keyword>
<evidence type="ECO:0000313" key="3">
    <source>
        <dbReference type="EMBL" id="KAK3317288.1"/>
    </source>
</evidence>
<feature type="compositionally biased region" description="Polar residues" evidence="1">
    <location>
        <begin position="133"/>
        <end position="148"/>
    </location>
</feature>
<gene>
    <name evidence="3" type="ORF">B0T19DRAFT_289029</name>
</gene>
<feature type="compositionally biased region" description="Gly residues" evidence="1">
    <location>
        <begin position="604"/>
        <end position="614"/>
    </location>
</feature>
<evidence type="ECO:0000256" key="1">
    <source>
        <dbReference type="SAM" id="MobiDB-lite"/>
    </source>
</evidence>
<sequence>MRLPVPDLAAIGRRDAKSDIKGFFDKLFAPVCKAFPKTLGCPAPVVKPTTPATPDPTPTPVPAPAPQTPAPTPAATVPVAAAPTPAPAAPPAVVPPAATKPANTPAAAQPTPAGNNGNGKGSGSGSGTGSDSTPPNADPQTPASSPQDTSGTNSGTGSTSGSGSGSTSGTQSGSTTNSGSGNSGTSGKSGSSNAGSTNGNAVNDADDDKGTDETASTDNQNNSKVAATPVLEDGGQASTNAGQQHATAIAKGASYSSGLPSLYQHQVQATATGAEAAQATGSSVSSGDGSTSGGSSGVGSGQGSGGTSTGNGSTGGSSNTGSSGGGGNTNTGTDTNTPDNNTASNPVPGIAGGIITIVILLLILLALLYRYRRTPRVQALLTKYTPFKISPYTPTEKKRSSMGKGLLLFDRDHEPSDSHSLYTENEKRNTLTNYGTLSVTHPTPTASRPGQLPAIDTDLALSQTRMNGTPTTATAINSPGPYASFYPRSPSPTMQMISPRTSQGSFSGMSIASSASISSQGSLGGVSIASSAVFSPSLISWPMPPSTAASSLKSPPTTSHGPAEVPVVPVVPVVVPLPGKRYSVMPPMHKQPPLNMPVPMGRQVGNGGRPAGWA</sequence>
<feature type="region of interest" description="Disordered" evidence="1">
    <location>
        <begin position="593"/>
        <end position="614"/>
    </location>
</feature>
<feature type="compositionally biased region" description="Polar residues" evidence="1">
    <location>
        <begin position="213"/>
        <end position="225"/>
    </location>
</feature>
<reference evidence="3" key="2">
    <citation type="submission" date="2023-06" db="EMBL/GenBank/DDBJ databases">
        <authorList>
            <consortium name="Lawrence Berkeley National Laboratory"/>
            <person name="Haridas S."/>
            <person name="Hensen N."/>
            <person name="Bonometti L."/>
            <person name="Westerberg I."/>
            <person name="Brannstrom I.O."/>
            <person name="Guillou S."/>
            <person name="Cros-Aarteil S."/>
            <person name="Calhoun S."/>
            <person name="Kuo A."/>
            <person name="Mondo S."/>
            <person name="Pangilinan J."/>
            <person name="Riley R."/>
            <person name="Labutti K."/>
            <person name="Andreopoulos B."/>
            <person name="Lipzen A."/>
            <person name="Chen C."/>
            <person name="Yanf M."/>
            <person name="Daum C."/>
            <person name="Ng V."/>
            <person name="Clum A."/>
            <person name="Steindorff A."/>
            <person name="Ohm R."/>
            <person name="Martin F."/>
            <person name="Silar P."/>
            <person name="Natvig D."/>
            <person name="Lalanne C."/>
            <person name="Gautier V."/>
            <person name="Ament-Velasquez S.L."/>
            <person name="Kruys A."/>
            <person name="Hutchinson M.I."/>
            <person name="Powell A.J."/>
            <person name="Barry K."/>
            <person name="Miller A.N."/>
            <person name="Grigoriev I.V."/>
            <person name="Debuchy R."/>
            <person name="Gladieux P."/>
            <person name="Thoren M.H."/>
            <person name="Johannesson H."/>
        </authorList>
    </citation>
    <scope>NUCLEOTIDE SEQUENCE</scope>
    <source>
        <strain evidence="3">SMH4131-1</strain>
    </source>
</reference>
<keyword evidence="2" id="KW-1133">Transmembrane helix</keyword>
<feature type="compositionally biased region" description="Low complexity" evidence="1">
    <location>
        <begin position="95"/>
        <end position="115"/>
    </location>
</feature>
<feature type="compositionally biased region" description="Low complexity" evidence="1">
    <location>
        <begin position="278"/>
        <end position="289"/>
    </location>
</feature>
<feature type="compositionally biased region" description="Gly residues" evidence="1">
    <location>
        <begin position="290"/>
        <end position="315"/>
    </location>
</feature>
<name>A0AAE0I2A6_9PEZI</name>
<reference evidence="3" key="1">
    <citation type="journal article" date="2023" name="Mol. Phylogenet. Evol.">
        <title>Genome-scale phylogeny and comparative genomics of the fungal order Sordariales.</title>
        <authorList>
            <person name="Hensen N."/>
            <person name="Bonometti L."/>
            <person name="Westerberg I."/>
            <person name="Brannstrom I.O."/>
            <person name="Guillou S."/>
            <person name="Cros-Aarteil S."/>
            <person name="Calhoun S."/>
            <person name="Haridas S."/>
            <person name="Kuo A."/>
            <person name="Mondo S."/>
            <person name="Pangilinan J."/>
            <person name="Riley R."/>
            <person name="LaButti K."/>
            <person name="Andreopoulos B."/>
            <person name="Lipzen A."/>
            <person name="Chen C."/>
            <person name="Yan M."/>
            <person name="Daum C."/>
            <person name="Ng V."/>
            <person name="Clum A."/>
            <person name="Steindorff A."/>
            <person name="Ohm R.A."/>
            <person name="Martin F."/>
            <person name="Silar P."/>
            <person name="Natvig D.O."/>
            <person name="Lalanne C."/>
            <person name="Gautier V."/>
            <person name="Ament-Velasquez S.L."/>
            <person name="Kruys A."/>
            <person name="Hutchinson M.I."/>
            <person name="Powell A.J."/>
            <person name="Barry K."/>
            <person name="Miller A.N."/>
            <person name="Grigoriev I.V."/>
            <person name="Debuchy R."/>
            <person name="Gladieux P."/>
            <person name="Hiltunen Thoren M."/>
            <person name="Johannesson H."/>
        </authorList>
    </citation>
    <scope>NUCLEOTIDE SEQUENCE</scope>
    <source>
        <strain evidence="3">SMH4131-1</strain>
    </source>
</reference>
<accession>A0AAE0I2A6</accession>
<dbReference type="AlphaFoldDB" id="A0AAE0I2A6"/>
<feature type="compositionally biased region" description="Pro residues" evidence="1">
    <location>
        <begin position="84"/>
        <end position="94"/>
    </location>
</feature>
<evidence type="ECO:0000256" key="2">
    <source>
        <dbReference type="SAM" id="Phobius"/>
    </source>
</evidence>
<feature type="compositionally biased region" description="Pro residues" evidence="1">
    <location>
        <begin position="51"/>
        <end position="72"/>
    </location>
</feature>
<feature type="compositionally biased region" description="Low complexity" evidence="1">
    <location>
        <begin position="73"/>
        <end position="83"/>
    </location>
</feature>
<feature type="compositionally biased region" description="Polar residues" evidence="1">
    <location>
        <begin position="236"/>
        <end position="246"/>
    </location>
</feature>
<proteinExistence type="predicted"/>
<feature type="region of interest" description="Disordered" evidence="1">
    <location>
        <begin position="40"/>
        <end position="247"/>
    </location>
</feature>
<feature type="compositionally biased region" description="Low complexity" evidence="1">
    <location>
        <begin position="167"/>
        <end position="200"/>
    </location>
</feature>
<feature type="compositionally biased region" description="Gly residues" evidence="1">
    <location>
        <begin position="116"/>
        <end position="128"/>
    </location>
</feature>
<comment type="caution">
    <text evidence="3">The sequence shown here is derived from an EMBL/GenBank/DDBJ whole genome shotgun (WGS) entry which is preliminary data.</text>
</comment>
<dbReference type="EMBL" id="JAUEPO010000007">
    <property type="protein sequence ID" value="KAK3317288.1"/>
    <property type="molecule type" value="Genomic_DNA"/>
</dbReference>
<keyword evidence="2" id="KW-0472">Membrane</keyword>
<organism evidence="3 4">
    <name type="scientific">Cercophora scortea</name>
    <dbReference type="NCBI Taxonomy" id="314031"/>
    <lineage>
        <taxon>Eukaryota</taxon>
        <taxon>Fungi</taxon>
        <taxon>Dikarya</taxon>
        <taxon>Ascomycota</taxon>
        <taxon>Pezizomycotina</taxon>
        <taxon>Sordariomycetes</taxon>
        <taxon>Sordariomycetidae</taxon>
        <taxon>Sordariales</taxon>
        <taxon>Lasiosphaeriaceae</taxon>
        <taxon>Cercophora</taxon>
    </lineage>
</organism>
<evidence type="ECO:0000313" key="4">
    <source>
        <dbReference type="Proteomes" id="UP001286456"/>
    </source>
</evidence>
<dbReference type="Proteomes" id="UP001286456">
    <property type="component" value="Unassembled WGS sequence"/>
</dbReference>